<feature type="domain" description="HTH tetR-type" evidence="5">
    <location>
        <begin position="17"/>
        <end position="77"/>
    </location>
</feature>
<dbReference type="GO" id="GO:0003700">
    <property type="term" value="F:DNA-binding transcription factor activity"/>
    <property type="evidence" value="ECO:0007669"/>
    <property type="project" value="TreeGrafter"/>
</dbReference>
<gene>
    <name evidence="6" type="ORF">SAMN05421879_106106</name>
</gene>
<evidence type="ECO:0000256" key="3">
    <source>
        <dbReference type="ARBA" id="ARBA00023163"/>
    </source>
</evidence>
<evidence type="ECO:0000259" key="5">
    <source>
        <dbReference type="PROSITE" id="PS50977"/>
    </source>
</evidence>
<dbReference type="InterPro" id="IPR009057">
    <property type="entry name" value="Homeodomain-like_sf"/>
</dbReference>
<dbReference type="PANTHER" id="PTHR30055:SF234">
    <property type="entry name" value="HTH-TYPE TRANSCRIPTIONAL REGULATOR BETI"/>
    <property type="match status" value="1"/>
</dbReference>
<keyword evidence="3" id="KW-0804">Transcription</keyword>
<dbReference type="AlphaFoldDB" id="A0A285VQQ3"/>
<proteinExistence type="predicted"/>
<evidence type="ECO:0000313" key="7">
    <source>
        <dbReference type="Proteomes" id="UP000219688"/>
    </source>
</evidence>
<feature type="DNA-binding region" description="H-T-H motif" evidence="4">
    <location>
        <begin position="40"/>
        <end position="59"/>
    </location>
</feature>
<dbReference type="PANTHER" id="PTHR30055">
    <property type="entry name" value="HTH-TYPE TRANSCRIPTIONAL REGULATOR RUTR"/>
    <property type="match status" value="1"/>
</dbReference>
<reference evidence="7" key="1">
    <citation type="submission" date="2017-08" db="EMBL/GenBank/DDBJ databases">
        <authorList>
            <person name="Varghese N."/>
            <person name="Submissions S."/>
        </authorList>
    </citation>
    <scope>NUCLEOTIDE SEQUENCE [LARGE SCALE GENOMIC DNA]</scope>
    <source>
        <strain evidence="7">USBA17B2</strain>
    </source>
</reference>
<dbReference type="RefSeq" id="WP_170955449.1">
    <property type="nucleotide sequence ID" value="NZ_OBQK01000006.1"/>
</dbReference>
<keyword evidence="7" id="KW-1185">Reference proteome</keyword>
<evidence type="ECO:0000256" key="1">
    <source>
        <dbReference type="ARBA" id="ARBA00023015"/>
    </source>
</evidence>
<evidence type="ECO:0000256" key="2">
    <source>
        <dbReference type="ARBA" id="ARBA00023125"/>
    </source>
</evidence>
<accession>A0A285VQQ3</accession>
<dbReference type="InterPro" id="IPR001647">
    <property type="entry name" value="HTH_TetR"/>
</dbReference>
<dbReference type="Gene3D" id="1.10.357.10">
    <property type="entry name" value="Tetracycline Repressor, domain 2"/>
    <property type="match status" value="1"/>
</dbReference>
<organism evidence="6 7">
    <name type="scientific">Ornithinimicrobium cerasi</name>
    <dbReference type="NCBI Taxonomy" id="2248773"/>
    <lineage>
        <taxon>Bacteria</taxon>
        <taxon>Bacillati</taxon>
        <taxon>Actinomycetota</taxon>
        <taxon>Actinomycetes</taxon>
        <taxon>Micrococcales</taxon>
        <taxon>Ornithinimicrobiaceae</taxon>
        <taxon>Ornithinimicrobium</taxon>
    </lineage>
</organism>
<dbReference type="Proteomes" id="UP000219688">
    <property type="component" value="Unassembled WGS sequence"/>
</dbReference>
<dbReference type="InterPro" id="IPR050109">
    <property type="entry name" value="HTH-type_TetR-like_transc_reg"/>
</dbReference>
<keyword evidence="2 4" id="KW-0238">DNA-binding</keyword>
<dbReference type="PROSITE" id="PS50977">
    <property type="entry name" value="HTH_TETR_2"/>
    <property type="match status" value="1"/>
</dbReference>
<sequence length="221" mass="23566">MTQDVTEAPGRRELNKARTREAIVAALREHVQLRPVDQVTVDQVAESAGISRRTFFNYFAGIQAVISDVIGGYTEQLADAVGDLSEGGSPVQRVRSLLRGVGIPRGLLEWLALLNLHGGGGAGSESLVALERAIWAEKAGWLEGQLRRRLPGDVDDLFVATLAATIMTCFAAAEQSWIADRAPGAPVDDAAVRAFEAQLDRALAYAVSGWATPHPPSSPNA</sequence>
<evidence type="ECO:0000313" key="6">
    <source>
        <dbReference type="EMBL" id="SOC55908.1"/>
    </source>
</evidence>
<dbReference type="Pfam" id="PF00440">
    <property type="entry name" value="TetR_N"/>
    <property type="match status" value="1"/>
</dbReference>
<dbReference type="Gene3D" id="1.10.10.60">
    <property type="entry name" value="Homeodomain-like"/>
    <property type="match status" value="1"/>
</dbReference>
<name>A0A285VQQ3_9MICO</name>
<evidence type="ECO:0000256" key="4">
    <source>
        <dbReference type="PROSITE-ProRule" id="PRU00335"/>
    </source>
</evidence>
<dbReference type="EMBL" id="OBQK01000006">
    <property type="protein sequence ID" value="SOC55908.1"/>
    <property type="molecule type" value="Genomic_DNA"/>
</dbReference>
<dbReference type="SUPFAM" id="SSF46689">
    <property type="entry name" value="Homeodomain-like"/>
    <property type="match status" value="1"/>
</dbReference>
<keyword evidence="1" id="KW-0805">Transcription regulation</keyword>
<protein>
    <submittedName>
        <fullName evidence="6">Transcriptional regulator, TetR family</fullName>
    </submittedName>
</protein>
<dbReference type="GO" id="GO:0000976">
    <property type="term" value="F:transcription cis-regulatory region binding"/>
    <property type="evidence" value="ECO:0007669"/>
    <property type="project" value="TreeGrafter"/>
</dbReference>